<protein>
    <submittedName>
        <fullName evidence="9">Leucine-rich repeat protein FLOR 1</fullName>
    </submittedName>
</protein>
<evidence type="ECO:0000256" key="1">
    <source>
        <dbReference type="ARBA" id="ARBA00004196"/>
    </source>
</evidence>
<evidence type="ECO:0000256" key="6">
    <source>
        <dbReference type="SAM" id="SignalP"/>
    </source>
</evidence>
<dbReference type="FunFam" id="3.80.10.10:FF:000348">
    <property type="entry name" value="Polygalacturonase inhibitor 1"/>
    <property type="match status" value="1"/>
</dbReference>
<feature type="chain" id="PRO_5026755032" evidence="6">
    <location>
        <begin position="24"/>
        <end position="325"/>
    </location>
</feature>
<comment type="subcellular location">
    <subcellularLocation>
        <location evidence="1">Cell envelope</location>
    </subcellularLocation>
</comment>
<dbReference type="KEGG" id="rsz:108856243"/>
<dbReference type="SUPFAM" id="SSF52058">
    <property type="entry name" value="L domain-like"/>
    <property type="match status" value="1"/>
</dbReference>
<dbReference type="Pfam" id="PF00560">
    <property type="entry name" value="LRR_1"/>
    <property type="match status" value="3"/>
</dbReference>
<evidence type="ECO:0000256" key="4">
    <source>
        <dbReference type="ARBA" id="ARBA00022737"/>
    </source>
</evidence>
<gene>
    <name evidence="9" type="primary">LOC108856243</name>
</gene>
<keyword evidence="8" id="KW-1185">Reference proteome</keyword>
<name>A0A6J0NLI6_RAPSA</name>
<dbReference type="PANTHER" id="PTHR48060">
    <property type="entry name" value="DNA DAMAGE-REPAIR/TOLERATION PROTEIN DRT100"/>
    <property type="match status" value="1"/>
</dbReference>
<reference evidence="8" key="1">
    <citation type="journal article" date="2019" name="Database">
        <title>The radish genome database (RadishGD): an integrated information resource for radish genomics.</title>
        <authorList>
            <person name="Yu H.J."/>
            <person name="Baek S."/>
            <person name="Lee Y.J."/>
            <person name="Cho A."/>
            <person name="Mun J.H."/>
        </authorList>
    </citation>
    <scope>NUCLEOTIDE SEQUENCE [LARGE SCALE GENOMIC DNA]</scope>
    <source>
        <strain evidence="8">cv. WK10039</strain>
    </source>
</reference>
<proteinExistence type="inferred from homology"/>
<reference evidence="9" key="2">
    <citation type="submission" date="2025-08" db="UniProtKB">
        <authorList>
            <consortium name="RefSeq"/>
        </authorList>
    </citation>
    <scope>IDENTIFICATION</scope>
    <source>
        <tissue evidence="9">Leaf</tissue>
    </source>
</reference>
<evidence type="ECO:0000313" key="9">
    <source>
        <dbReference type="RefSeq" id="XP_018485509.1"/>
    </source>
</evidence>
<organism evidence="8 9">
    <name type="scientific">Raphanus sativus</name>
    <name type="common">Radish</name>
    <name type="synonym">Raphanus raphanistrum var. sativus</name>
    <dbReference type="NCBI Taxonomy" id="3726"/>
    <lineage>
        <taxon>Eukaryota</taxon>
        <taxon>Viridiplantae</taxon>
        <taxon>Streptophyta</taxon>
        <taxon>Embryophyta</taxon>
        <taxon>Tracheophyta</taxon>
        <taxon>Spermatophyta</taxon>
        <taxon>Magnoliopsida</taxon>
        <taxon>eudicotyledons</taxon>
        <taxon>Gunneridae</taxon>
        <taxon>Pentapetalae</taxon>
        <taxon>rosids</taxon>
        <taxon>malvids</taxon>
        <taxon>Brassicales</taxon>
        <taxon>Brassicaceae</taxon>
        <taxon>Brassiceae</taxon>
        <taxon>Raphanus</taxon>
    </lineage>
</organism>
<dbReference type="Proteomes" id="UP000504610">
    <property type="component" value="Chromosome 5"/>
</dbReference>
<keyword evidence="4" id="KW-0677">Repeat</keyword>
<dbReference type="GeneID" id="108856243"/>
<evidence type="ECO:0000256" key="3">
    <source>
        <dbReference type="ARBA" id="ARBA00022729"/>
    </source>
</evidence>
<evidence type="ECO:0000256" key="2">
    <source>
        <dbReference type="ARBA" id="ARBA00022614"/>
    </source>
</evidence>
<evidence type="ECO:0000256" key="5">
    <source>
        <dbReference type="ARBA" id="ARBA00038043"/>
    </source>
</evidence>
<dbReference type="InterPro" id="IPR032675">
    <property type="entry name" value="LRR_dom_sf"/>
</dbReference>
<dbReference type="AlphaFoldDB" id="A0A6J0NLI6"/>
<dbReference type="RefSeq" id="XP_018485509.1">
    <property type="nucleotide sequence ID" value="XM_018630007.2"/>
</dbReference>
<accession>A0A6J0NLI6</accession>
<dbReference type="PANTHER" id="PTHR48060:SF21">
    <property type="entry name" value="L DOMAIN-LIKE PROTEIN"/>
    <property type="match status" value="1"/>
</dbReference>
<sequence>MKLLLQLSISFAILFISLPSSHSCNSIEKNALLQIKKSFNNPRELSTWNPRTDCCTDWNGVFCTNGRVTELDILSGNLPGQIPDQIGDLVQLRHLEITDMPRLSGNIPRTITKLKNLDLLMFRQTNLSGLIPDYISELKSVTFLDLAFNQFTGPIPGSISQMPKLETLRINDNKLTGSVPDSFGYFVGNLTVLNLQNNKLSGKIPESLSKHDFIDVNLSGNRFIGDGSMFFGRNKRTELVDLSRNKFEFDLSKVKFAKSVAFLHLSQNRIFGKLPGELTKLPLDQFNVSYNRLCGKIPRGGFLQTFEPSAYSHNLCLCGDPLKPC</sequence>
<comment type="similarity">
    <text evidence="5">Belongs to the polygalacturonase-inhibiting protein family.</text>
</comment>
<keyword evidence="3 6" id="KW-0732">Signal</keyword>
<keyword evidence="2" id="KW-0433">Leucine-rich repeat</keyword>
<evidence type="ECO:0000313" key="8">
    <source>
        <dbReference type="Proteomes" id="UP000504610"/>
    </source>
</evidence>
<evidence type="ECO:0000259" key="7">
    <source>
        <dbReference type="Pfam" id="PF08263"/>
    </source>
</evidence>
<feature type="domain" description="Leucine-rich repeat-containing N-terminal plant-type" evidence="7">
    <location>
        <begin position="28"/>
        <end position="64"/>
    </location>
</feature>
<dbReference type="Gene3D" id="3.80.10.10">
    <property type="entry name" value="Ribonuclease Inhibitor"/>
    <property type="match status" value="1"/>
</dbReference>
<dbReference type="OrthoDB" id="676979at2759"/>
<dbReference type="PROSITE" id="PS51450">
    <property type="entry name" value="LRR"/>
    <property type="match status" value="1"/>
</dbReference>
<dbReference type="InterPro" id="IPR053211">
    <property type="entry name" value="DNA_repair-toleration"/>
</dbReference>
<dbReference type="Pfam" id="PF08263">
    <property type="entry name" value="LRRNT_2"/>
    <property type="match status" value="1"/>
</dbReference>
<dbReference type="InterPro" id="IPR001611">
    <property type="entry name" value="Leu-rich_rpt"/>
</dbReference>
<dbReference type="InterPro" id="IPR013210">
    <property type="entry name" value="LRR_N_plant-typ"/>
</dbReference>
<feature type="signal peptide" evidence="6">
    <location>
        <begin position="1"/>
        <end position="23"/>
    </location>
</feature>